<protein>
    <submittedName>
        <fullName evidence="2">Uncharacterized protein</fullName>
    </submittedName>
</protein>
<evidence type="ECO:0000313" key="3">
    <source>
        <dbReference type="Proteomes" id="UP001415857"/>
    </source>
</evidence>
<keyword evidence="3" id="KW-1185">Reference proteome</keyword>
<sequence length="107" mass="11201">MAPGGRSRQRSSVLPTPPPLVQSDTTMAQTTLPTVSRPAELSIPDTVGINNAPSIIKKGRGKAVGNVPEKATRGGRRVPVTIPDGKFKPVGDWAAAFTSEVGVICRQ</sequence>
<feature type="region of interest" description="Disordered" evidence="1">
    <location>
        <begin position="60"/>
        <end position="80"/>
    </location>
</feature>
<gene>
    <name evidence="2" type="ORF">L1049_027623</name>
</gene>
<evidence type="ECO:0000313" key="2">
    <source>
        <dbReference type="EMBL" id="KAK9278065.1"/>
    </source>
</evidence>
<proteinExistence type="predicted"/>
<organism evidence="2 3">
    <name type="scientific">Liquidambar formosana</name>
    <name type="common">Formosan gum</name>
    <dbReference type="NCBI Taxonomy" id="63359"/>
    <lineage>
        <taxon>Eukaryota</taxon>
        <taxon>Viridiplantae</taxon>
        <taxon>Streptophyta</taxon>
        <taxon>Embryophyta</taxon>
        <taxon>Tracheophyta</taxon>
        <taxon>Spermatophyta</taxon>
        <taxon>Magnoliopsida</taxon>
        <taxon>eudicotyledons</taxon>
        <taxon>Gunneridae</taxon>
        <taxon>Pentapetalae</taxon>
        <taxon>Saxifragales</taxon>
        <taxon>Altingiaceae</taxon>
        <taxon>Liquidambar</taxon>
    </lineage>
</organism>
<name>A0AAP0WVN9_LIQFO</name>
<dbReference type="AlphaFoldDB" id="A0AAP0WVN9"/>
<comment type="caution">
    <text evidence="2">The sequence shown here is derived from an EMBL/GenBank/DDBJ whole genome shotgun (WGS) entry which is preliminary data.</text>
</comment>
<dbReference type="EMBL" id="JBBPBK010000009">
    <property type="protein sequence ID" value="KAK9278065.1"/>
    <property type="molecule type" value="Genomic_DNA"/>
</dbReference>
<accession>A0AAP0WVN9</accession>
<dbReference type="Proteomes" id="UP001415857">
    <property type="component" value="Unassembled WGS sequence"/>
</dbReference>
<feature type="region of interest" description="Disordered" evidence="1">
    <location>
        <begin position="1"/>
        <end position="25"/>
    </location>
</feature>
<evidence type="ECO:0000256" key="1">
    <source>
        <dbReference type="SAM" id="MobiDB-lite"/>
    </source>
</evidence>
<reference evidence="2 3" key="1">
    <citation type="journal article" date="2024" name="Plant J.">
        <title>Genome sequences and population genomics reveal climatic adaptation and genomic divergence between two closely related sweetgum species.</title>
        <authorList>
            <person name="Xu W.Q."/>
            <person name="Ren C.Q."/>
            <person name="Zhang X.Y."/>
            <person name="Comes H.P."/>
            <person name="Liu X.H."/>
            <person name="Li Y.G."/>
            <person name="Kettle C.J."/>
            <person name="Jalonen R."/>
            <person name="Gaisberger H."/>
            <person name="Ma Y.Z."/>
            <person name="Qiu Y.X."/>
        </authorList>
    </citation>
    <scope>NUCLEOTIDE SEQUENCE [LARGE SCALE GENOMIC DNA]</scope>
    <source>
        <strain evidence="2">Hangzhou</strain>
    </source>
</reference>